<evidence type="ECO:0000313" key="1">
    <source>
        <dbReference type="EMBL" id="WOF16402.1"/>
    </source>
</evidence>
<dbReference type="EMBL" id="CP043875">
    <property type="protein sequence ID" value="WOF16402.1"/>
    <property type="molecule type" value="Genomic_DNA"/>
</dbReference>
<dbReference type="Proteomes" id="UP001301797">
    <property type="component" value="Chromosome"/>
</dbReference>
<dbReference type="Gene3D" id="3.40.50.10480">
    <property type="entry name" value="Probable brix-domain ribosomal biogenesis protein"/>
    <property type="match status" value="1"/>
</dbReference>
<keyword evidence="2" id="KW-1185">Reference proteome</keyword>
<reference evidence="1 2" key="1">
    <citation type="submission" date="2019-09" db="EMBL/GenBank/DDBJ databases">
        <title>The complete genome of Methanoplanus sp. FWC-SCC4.</title>
        <authorList>
            <person name="Chen S.-C."/>
            <person name="Zhou Y.-Z."/>
            <person name="Lai M.-C."/>
        </authorList>
    </citation>
    <scope>NUCLEOTIDE SEQUENCE [LARGE SCALE GENOMIC DNA]</scope>
    <source>
        <strain evidence="1 2">FWC-SCC4</strain>
    </source>
</reference>
<dbReference type="AlphaFoldDB" id="A0AA97FC91"/>
<gene>
    <name evidence="1" type="ORF">F1737_06635</name>
</gene>
<proteinExistence type="predicted"/>
<organism evidence="1 2">
    <name type="scientific">Methanochimaera problematica</name>
    <dbReference type="NCBI Taxonomy" id="2609417"/>
    <lineage>
        <taxon>Archaea</taxon>
        <taxon>Methanobacteriati</taxon>
        <taxon>Methanobacteriota</taxon>
        <taxon>Stenosarchaea group</taxon>
        <taxon>Methanomicrobia</taxon>
        <taxon>Methanomicrobiales</taxon>
        <taxon>Methanomicrobiaceae</taxon>
        <taxon>Methanochimaera</taxon>
    </lineage>
</organism>
<evidence type="ECO:0000313" key="2">
    <source>
        <dbReference type="Proteomes" id="UP001301797"/>
    </source>
</evidence>
<dbReference type="SUPFAM" id="SSF52954">
    <property type="entry name" value="Class II aaRS ABD-related"/>
    <property type="match status" value="1"/>
</dbReference>
<name>A0AA97FC91_9EURY</name>
<accession>A0AA97FC91</accession>
<dbReference type="RefSeq" id="WP_317135817.1">
    <property type="nucleotide sequence ID" value="NZ_CP043875.1"/>
</dbReference>
<sequence>MEVTTSRKPVPVLRTFSKDLAFSLGCHYSPRGKAGLGTVAEFDSDVLIVSRSGRNFLIELYHDEEFVTDILFSSYSVDKREGIISKGLFTGNQTVYDKLRQYLNVQKTDCGSDTLIFDGAQGRRYVLRLIAGS</sequence>
<protein>
    <submittedName>
        <fullName evidence="1">Uncharacterized protein</fullName>
    </submittedName>
</protein>
<dbReference type="GeneID" id="85229829"/>
<dbReference type="KEGG" id="mefw:F1737_06635"/>